<dbReference type="InterPro" id="IPR029062">
    <property type="entry name" value="Class_I_gatase-like"/>
</dbReference>
<dbReference type="PANTHER" id="PTHR43130">
    <property type="entry name" value="ARAC-FAMILY TRANSCRIPTIONAL REGULATOR"/>
    <property type="match status" value="1"/>
</dbReference>
<dbReference type="PANTHER" id="PTHR43130:SF3">
    <property type="entry name" value="HTH-TYPE TRANSCRIPTIONAL REGULATOR RV1931C"/>
    <property type="match status" value="1"/>
</dbReference>
<keyword evidence="2" id="KW-0238">DNA-binding</keyword>
<dbReference type="CDD" id="cd03137">
    <property type="entry name" value="GATase1_AraC_1"/>
    <property type="match status" value="1"/>
</dbReference>
<dbReference type="PROSITE" id="PS01124">
    <property type="entry name" value="HTH_ARAC_FAMILY_2"/>
    <property type="match status" value="1"/>
</dbReference>
<dbReference type="GO" id="GO:0003700">
    <property type="term" value="F:DNA-binding transcription factor activity"/>
    <property type="evidence" value="ECO:0007669"/>
    <property type="project" value="InterPro"/>
</dbReference>
<organism evidence="5 6">
    <name type="scientific">Crossiella cryophila</name>
    <dbReference type="NCBI Taxonomy" id="43355"/>
    <lineage>
        <taxon>Bacteria</taxon>
        <taxon>Bacillati</taxon>
        <taxon>Actinomycetota</taxon>
        <taxon>Actinomycetes</taxon>
        <taxon>Pseudonocardiales</taxon>
        <taxon>Pseudonocardiaceae</taxon>
        <taxon>Crossiella</taxon>
    </lineage>
</organism>
<dbReference type="Proteomes" id="UP000533598">
    <property type="component" value="Unassembled WGS sequence"/>
</dbReference>
<dbReference type="RefSeq" id="WP_185004882.1">
    <property type="nucleotide sequence ID" value="NZ_BAAAUI010000048.1"/>
</dbReference>
<dbReference type="EMBL" id="JACHMH010000001">
    <property type="protein sequence ID" value="MBB4679093.1"/>
    <property type="molecule type" value="Genomic_DNA"/>
</dbReference>
<name>A0A7W7CDF1_9PSEU</name>
<dbReference type="PROSITE" id="PS00041">
    <property type="entry name" value="HTH_ARAC_FAMILY_1"/>
    <property type="match status" value="1"/>
</dbReference>
<dbReference type="Pfam" id="PF12833">
    <property type="entry name" value="HTH_18"/>
    <property type="match status" value="1"/>
</dbReference>
<feature type="domain" description="HTH araC/xylS-type" evidence="4">
    <location>
        <begin position="211"/>
        <end position="309"/>
    </location>
</feature>
<gene>
    <name evidence="5" type="ORF">HNR67_005211</name>
</gene>
<evidence type="ECO:0000259" key="4">
    <source>
        <dbReference type="PROSITE" id="PS01124"/>
    </source>
</evidence>
<keyword evidence="3" id="KW-0804">Transcription</keyword>
<dbReference type="InterPro" id="IPR009057">
    <property type="entry name" value="Homeodomain-like_sf"/>
</dbReference>
<dbReference type="Gene3D" id="1.10.10.60">
    <property type="entry name" value="Homeodomain-like"/>
    <property type="match status" value="1"/>
</dbReference>
<evidence type="ECO:0000256" key="3">
    <source>
        <dbReference type="ARBA" id="ARBA00023163"/>
    </source>
</evidence>
<dbReference type="Gene3D" id="3.40.50.880">
    <property type="match status" value="1"/>
</dbReference>
<dbReference type="AlphaFoldDB" id="A0A7W7CDF1"/>
<dbReference type="SUPFAM" id="SSF52317">
    <property type="entry name" value="Class I glutamine amidotransferase-like"/>
    <property type="match status" value="1"/>
</dbReference>
<dbReference type="Pfam" id="PF01965">
    <property type="entry name" value="DJ-1_PfpI"/>
    <property type="match status" value="1"/>
</dbReference>
<evidence type="ECO:0000256" key="1">
    <source>
        <dbReference type="ARBA" id="ARBA00023015"/>
    </source>
</evidence>
<protein>
    <submittedName>
        <fullName evidence="5">Transcriptional regulator GlxA family with amidase domain</fullName>
    </submittedName>
</protein>
<evidence type="ECO:0000313" key="5">
    <source>
        <dbReference type="EMBL" id="MBB4679093.1"/>
    </source>
</evidence>
<dbReference type="SMART" id="SM00342">
    <property type="entry name" value="HTH_ARAC"/>
    <property type="match status" value="1"/>
</dbReference>
<keyword evidence="6" id="KW-1185">Reference proteome</keyword>
<comment type="caution">
    <text evidence="5">The sequence shown here is derived from an EMBL/GenBank/DDBJ whole genome shotgun (WGS) entry which is preliminary data.</text>
</comment>
<dbReference type="InterPro" id="IPR018060">
    <property type="entry name" value="HTH_AraC"/>
</dbReference>
<evidence type="ECO:0000256" key="2">
    <source>
        <dbReference type="ARBA" id="ARBA00023125"/>
    </source>
</evidence>
<sequence length="314" mass="33517">MRVVAIVALNDVVPSDLAIPCEVFERTRLPDGHPAYQVRVCSAGGVVDAGLFELRTRWDLSGLAGADTVIVPGVRDVTVPADPAVLAALRVAAAAGVRIASVCSGAFVLAEAGLLDGARATTHWLGAAALAARYPSIEVDPDVLFVDNGQILTSAGAAAGMDLCLHMVRKDHGAAVAADIARVSVMPLERAGGQAQFIAHSDPAPDGGSLQPLLVWLAENLERRLSLVELARQARLSTRTLSRRFREQTGTTPLQWITRERLRRAQHLLETTGHSVDRIAAQVGFGSPTAFRDRFRLLVGVSPASYRRSFRSPE</sequence>
<keyword evidence="1" id="KW-0805">Transcription regulation</keyword>
<evidence type="ECO:0000313" key="6">
    <source>
        <dbReference type="Proteomes" id="UP000533598"/>
    </source>
</evidence>
<proteinExistence type="predicted"/>
<accession>A0A7W7CDF1</accession>
<dbReference type="InterPro" id="IPR018062">
    <property type="entry name" value="HTH_AraC-typ_CS"/>
</dbReference>
<dbReference type="GO" id="GO:0043565">
    <property type="term" value="F:sequence-specific DNA binding"/>
    <property type="evidence" value="ECO:0007669"/>
    <property type="project" value="InterPro"/>
</dbReference>
<reference evidence="5 6" key="1">
    <citation type="submission" date="2020-08" db="EMBL/GenBank/DDBJ databases">
        <title>Sequencing the genomes of 1000 actinobacteria strains.</title>
        <authorList>
            <person name="Klenk H.-P."/>
        </authorList>
    </citation>
    <scope>NUCLEOTIDE SEQUENCE [LARGE SCALE GENOMIC DNA]</scope>
    <source>
        <strain evidence="5 6">DSM 44230</strain>
    </source>
</reference>
<dbReference type="InterPro" id="IPR002818">
    <property type="entry name" value="DJ-1/PfpI"/>
</dbReference>
<dbReference type="InterPro" id="IPR052158">
    <property type="entry name" value="INH-QAR"/>
</dbReference>
<dbReference type="SUPFAM" id="SSF46689">
    <property type="entry name" value="Homeodomain-like"/>
    <property type="match status" value="2"/>
</dbReference>